<feature type="domain" description="Mtf2-like C-terminal" evidence="2">
    <location>
        <begin position="229"/>
        <end position="446"/>
    </location>
</feature>
<dbReference type="Pfam" id="PF19189">
    <property type="entry name" value="Mtf2"/>
    <property type="match status" value="1"/>
</dbReference>
<dbReference type="Proteomes" id="UP001377567">
    <property type="component" value="Unassembled WGS sequence"/>
</dbReference>
<feature type="region of interest" description="Disordered" evidence="1">
    <location>
        <begin position="32"/>
        <end position="62"/>
    </location>
</feature>
<organism evidence="3 4">
    <name type="scientific">Maudiozyma humilis</name>
    <name type="common">Sour dough yeast</name>
    <name type="synonym">Kazachstania humilis</name>
    <dbReference type="NCBI Taxonomy" id="51915"/>
    <lineage>
        <taxon>Eukaryota</taxon>
        <taxon>Fungi</taxon>
        <taxon>Dikarya</taxon>
        <taxon>Ascomycota</taxon>
        <taxon>Saccharomycotina</taxon>
        <taxon>Saccharomycetes</taxon>
        <taxon>Saccharomycetales</taxon>
        <taxon>Saccharomycetaceae</taxon>
        <taxon>Maudiozyma</taxon>
    </lineage>
</organism>
<feature type="compositionally biased region" description="Basic and acidic residues" evidence="1">
    <location>
        <begin position="32"/>
        <end position="46"/>
    </location>
</feature>
<evidence type="ECO:0000256" key="1">
    <source>
        <dbReference type="SAM" id="MobiDB-lite"/>
    </source>
</evidence>
<sequence>MLRGTVTRLSVLRHCQSIRRVHQGLVALQQPLKDEEDKFTPKEQENKPNSSTDKAAQTLDTKVSEQEEGVTASVQEHMLFGQIFERMQQREEQRKQQMDSLLGGNGSGGGSDVKVTFGHHDHSPLHDIDPADISLVEYFRKEGEKQARKAKGKDSAGKPHDKATIIYNLFENLEQTIQNNKKRALEKSDAMKIDSFAPETLQNVRVATPGSLRVDVKKLEAEERYRVAMEGVMQPYMDTLQPDTTSDYTLLSRIQSLLSQFSARDKAHDSLNRDSQPVEIINTIKQWNEEHPGALPEPLVVTVPWVVQRLLTAREFALSPARRYSLALYVYHQCKQCRDLSLYLNLCDAAFYNLLLRLSWANDRSVHRLVELTAEMTTNGILGDLETVALLDNVVAALERTYDDYVPMEATKDSGESGEAARGVLWSRRTRLDLSQLRHYLRSLKQRLTVTDL</sequence>
<dbReference type="AlphaFoldDB" id="A0AAV5S0Y4"/>
<accession>A0AAV5S0Y4</accession>
<reference evidence="3 4" key="1">
    <citation type="journal article" date="2023" name="Elife">
        <title>Identification of key yeast species and microbe-microbe interactions impacting larval growth of Drosophila in the wild.</title>
        <authorList>
            <person name="Mure A."/>
            <person name="Sugiura Y."/>
            <person name="Maeda R."/>
            <person name="Honda K."/>
            <person name="Sakurai N."/>
            <person name="Takahashi Y."/>
            <person name="Watada M."/>
            <person name="Katoh T."/>
            <person name="Gotoh A."/>
            <person name="Gotoh Y."/>
            <person name="Taniguchi I."/>
            <person name="Nakamura K."/>
            <person name="Hayashi T."/>
            <person name="Katayama T."/>
            <person name="Uemura T."/>
            <person name="Hattori Y."/>
        </authorList>
    </citation>
    <scope>NUCLEOTIDE SEQUENCE [LARGE SCALE GENOMIC DNA]</scope>
    <source>
        <strain evidence="3 4">KH-74</strain>
    </source>
</reference>
<dbReference type="PANTHER" id="PTHR39468">
    <property type="entry name" value="CHROMOSOME 7, WHOLE GENOME SHOTGUN SEQUENCE"/>
    <property type="match status" value="1"/>
</dbReference>
<gene>
    <name evidence="3" type="ORF">DAKH74_038880</name>
</gene>
<evidence type="ECO:0000313" key="3">
    <source>
        <dbReference type="EMBL" id="GMM57272.1"/>
    </source>
</evidence>
<dbReference type="GO" id="GO:0005739">
    <property type="term" value="C:mitochondrion"/>
    <property type="evidence" value="ECO:0007669"/>
    <property type="project" value="InterPro"/>
</dbReference>
<keyword evidence="4" id="KW-1185">Reference proteome</keyword>
<dbReference type="InterPro" id="IPR043837">
    <property type="entry name" value="Mtf2-like_C"/>
</dbReference>
<dbReference type="EMBL" id="BTGD01000011">
    <property type="protein sequence ID" value="GMM57272.1"/>
    <property type="molecule type" value="Genomic_DNA"/>
</dbReference>
<dbReference type="InterPro" id="IPR040009">
    <property type="entry name" value="Mtf2/C5D6.12-like"/>
</dbReference>
<proteinExistence type="predicted"/>
<name>A0AAV5S0Y4_MAUHU</name>
<dbReference type="PANTHER" id="PTHR39468:SF1">
    <property type="entry name" value="MTF2-LIKE C-TERMINAL DOMAIN-CONTAINING PROTEIN"/>
    <property type="match status" value="1"/>
</dbReference>
<feature type="compositionally biased region" description="Polar residues" evidence="1">
    <location>
        <begin position="47"/>
        <end position="61"/>
    </location>
</feature>
<comment type="caution">
    <text evidence="3">The sequence shown here is derived from an EMBL/GenBank/DDBJ whole genome shotgun (WGS) entry which is preliminary data.</text>
</comment>
<evidence type="ECO:0000259" key="2">
    <source>
        <dbReference type="Pfam" id="PF19189"/>
    </source>
</evidence>
<protein>
    <submittedName>
        <fullName evidence="3">Mtf2 protein</fullName>
    </submittedName>
</protein>
<evidence type="ECO:0000313" key="4">
    <source>
        <dbReference type="Proteomes" id="UP001377567"/>
    </source>
</evidence>